<dbReference type="InterPro" id="IPR050257">
    <property type="entry name" value="eL8/uL1-like"/>
</dbReference>
<dbReference type="RefSeq" id="XP_014149534.1">
    <property type="nucleotide sequence ID" value="XM_014294059.1"/>
</dbReference>
<dbReference type="Proteomes" id="UP000054560">
    <property type="component" value="Unassembled WGS sequence"/>
</dbReference>
<feature type="domain" description="Ribosomal protein eL8/eL30/eS12/Gadd45" evidence="6">
    <location>
        <begin position="136"/>
        <end position="212"/>
    </location>
</feature>
<dbReference type="Gene3D" id="3.30.1330.30">
    <property type="match status" value="1"/>
</dbReference>
<keyword evidence="3 4" id="KW-0687">Ribonucleoprotein</keyword>
<dbReference type="InterPro" id="IPR029064">
    <property type="entry name" value="Ribosomal_eL30-like_sf"/>
</dbReference>
<dbReference type="GO" id="GO:0042254">
    <property type="term" value="P:ribosome biogenesis"/>
    <property type="evidence" value="ECO:0007669"/>
    <property type="project" value="InterPro"/>
</dbReference>
<organism evidence="7 8">
    <name type="scientific">Sphaeroforma arctica JP610</name>
    <dbReference type="NCBI Taxonomy" id="667725"/>
    <lineage>
        <taxon>Eukaryota</taxon>
        <taxon>Ichthyosporea</taxon>
        <taxon>Ichthyophonida</taxon>
        <taxon>Sphaeroforma</taxon>
    </lineage>
</organism>
<dbReference type="PRINTS" id="PR00881">
    <property type="entry name" value="L7ARS6FAMILY"/>
</dbReference>
<protein>
    <recommendedName>
        <fullName evidence="4">60S ribosomal protein L7a</fullName>
    </recommendedName>
</protein>
<evidence type="ECO:0000313" key="7">
    <source>
        <dbReference type="EMBL" id="KNC75632.1"/>
    </source>
</evidence>
<feature type="region of interest" description="Disordered" evidence="5">
    <location>
        <begin position="108"/>
        <end position="132"/>
    </location>
</feature>
<evidence type="ECO:0000256" key="2">
    <source>
        <dbReference type="ARBA" id="ARBA00022980"/>
    </source>
</evidence>
<name>A0A0L0FFT3_9EUKA</name>
<dbReference type="SUPFAM" id="SSF55315">
    <property type="entry name" value="L30e-like"/>
    <property type="match status" value="1"/>
</dbReference>
<dbReference type="InterPro" id="IPR001921">
    <property type="entry name" value="Ribosomal_eL8_euk"/>
</dbReference>
<proteinExistence type="inferred from homology"/>
<comment type="function">
    <text evidence="4">Component of the ribosome.</text>
</comment>
<reference evidence="7 8" key="1">
    <citation type="submission" date="2011-02" db="EMBL/GenBank/DDBJ databases">
        <title>The Genome Sequence of Sphaeroforma arctica JP610.</title>
        <authorList>
            <consortium name="The Broad Institute Genome Sequencing Platform"/>
            <person name="Russ C."/>
            <person name="Cuomo C."/>
            <person name="Young S.K."/>
            <person name="Zeng Q."/>
            <person name="Gargeya S."/>
            <person name="Alvarado L."/>
            <person name="Berlin A."/>
            <person name="Chapman S.B."/>
            <person name="Chen Z."/>
            <person name="Freedman E."/>
            <person name="Gellesch M."/>
            <person name="Goldberg J."/>
            <person name="Griggs A."/>
            <person name="Gujja S."/>
            <person name="Heilman E."/>
            <person name="Heiman D."/>
            <person name="Howarth C."/>
            <person name="Mehta T."/>
            <person name="Neiman D."/>
            <person name="Pearson M."/>
            <person name="Roberts A."/>
            <person name="Saif S."/>
            <person name="Shea T."/>
            <person name="Shenoy N."/>
            <person name="Sisk P."/>
            <person name="Stolte C."/>
            <person name="Sykes S."/>
            <person name="White J."/>
            <person name="Yandava C."/>
            <person name="Burger G."/>
            <person name="Gray M.W."/>
            <person name="Holland P.W.H."/>
            <person name="King N."/>
            <person name="Lang F.B.F."/>
            <person name="Roger A.J."/>
            <person name="Ruiz-Trillo I."/>
            <person name="Haas B."/>
            <person name="Nusbaum C."/>
            <person name="Birren B."/>
        </authorList>
    </citation>
    <scope>NUCLEOTIDE SEQUENCE [LARGE SCALE GENOMIC DNA]</scope>
    <source>
        <strain evidence="7 8">JP610</strain>
    </source>
</reference>
<dbReference type="AlphaFoldDB" id="A0A0L0FFT3"/>
<evidence type="ECO:0000256" key="3">
    <source>
        <dbReference type="ARBA" id="ARBA00023274"/>
    </source>
</evidence>
<dbReference type="PROSITE" id="PS01082">
    <property type="entry name" value="RIBOSOMAL_L7AE"/>
    <property type="match status" value="1"/>
</dbReference>
<dbReference type="GO" id="GO:0022625">
    <property type="term" value="C:cytosolic large ribosomal subunit"/>
    <property type="evidence" value="ECO:0007669"/>
    <property type="project" value="UniProtKB-UniRule"/>
</dbReference>
<accession>A0A0L0FFT3</accession>
<keyword evidence="8" id="KW-1185">Reference proteome</keyword>
<sequence>MLLETRGPKRGNKVAPAPLAQKKKTATKTSNPLFESKSRNFGIGGDIQPKRDLGRFVKWPKYIRLQRQRAILMQRLKVPPTLNQFNKCLDKHTTAELLKLAEKYRPETTAQKKERLSKAAEAKANGGDGKQGKPAAALKFGLNHITGLIEKKKAKLVVIAADVEPVELVLWLPSLCRKMGIPYCIVKGKSRLGALIHQKKTCAVAFVDVNAADQAAFNKLCEAVKGNFTDKWEEQRRHWGGGVMGVKSVAATVKQERAHAKEIASRI</sequence>
<dbReference type="FunFam" id="3.30.1330.30:FF:000003">
    <property type="entry name" value="60S ribosomal protein L7a"/>
    <property type="match status" value="1"/>
</dbReference>
<evidence type="ECO:0000256" key="5">
    <source>
        <dbReference type="SAM" id="MobiDB-lite"/>
    </source>
</evidence>
<dbReference type="InterPro" id="IPR004037">
    <property type="entry name" value="Ribosomal_eL8-like_CS"/>
</dbReference>
<dbReference type="eggNOG" id="KOG3166">
    <property type="taxonomic scope" value="Eukaryota"/>
</dbReference>
<dbReference type="PRINTS" id="PR00882">
    <property type="entry name" value="RIBOSOMALL7A"/>
</dbReference>
<dbReference type="Pfam" id="PF01248">
    <property type="entry name" value="Ribosomal_L7Ae"/>
    <property type="match status" value="1"/>
</dbReference>
<dbReference type="InterPro" id="IPR004038">
    <property type="entry name" value="Ribosomal_eL8/eL30/eS12/Gad45"/>
</dbReference>
<evidence type="ECO:0000256" key="4">
    <source>
        <dbReference type="RuleBase" id="RU367042"/>
    </source>
</evidence>
<dbReference type="STRING" id="667725.A0A0L0FFT3"/>
<feature type="region of interest" description="Disordered" evidence="5">
    <location>
        <begin position="1"/>
        <end position="37"/>
    </location>
</feature>
<dbReference type="OrthoDB" id="29563at2759"/>
<feature type="compositionally biased region" description="Basic and acidic residues" evidence="5">
    <location>
        <begin position="108"/>
        <end position="121"/>
    </location>
</feature>
<dbReference type="InterPro" id="IPR018492">
    <property type="entry name" value="Ribosomal_eL8/Nhp2"/>
</dbReference>
<evidence type="ECO:0000313" key="8">
    <source>
        <dbReference type="Proteomes" id="UP000054560"/>
    </source>
</evidence>
<dbReference type="EMBL" id="KQ243510">
    <property type="protein sequence ID" value="KNC75632.1"/>
    <property type="molecule type" value="Genomic_DNA"/>
</dbReference>
<dbReference type="GO" id="GO:0003723">
    <property type="term" value="F:RNA binding"/>
    <property type="evidence" value="ECO:0007669"/>
    <property type="project" value="UniProtKB-UniRule"/>
</dbReference>
<keyword evidence="2 4" id="KW-0689">Ribosomal protein</keyword>
<dbReference type="GeneID" id="25912351"/>
<comment type="similarity">
    <text evidence="1 4">Belongs to the eukaryotic ribosomal protein eL8 family.</text>
</comment>
<dbReference type="PANTHER" id="PTHR23105">
    <property type="entry name" value="RIBOSOMAL PROTEIN L7AE FAMILY MEMBER"/>
    <property type="match status" value="1"/>
</dbReference>
<evidence type="ECO:0000259" key="6">
    <source>
        <dbReference type="Pfam" id="PF01248"/>
    </source>
</evidence>
<gene>
    <name evidence="7" type="ORF">SARC_11847</name>
</gene>
<evidence type="ECO:0000256" key="1">
    <source>
        <dbReference type="ARBA" id="ARBA00007337"/>
    </source>
</evidence>